<dbReference type="Pfam" id="PF12698">
    <property type="entry name" value="ABC2_membrane_3"/>
    <property type="match status" value="1"/>
</dbReference>
<evidence type="ECO:0000256" key="4">
    <source>
        <dbReference type="ARBA" id="ARBA00022989"/>
    </source>
</evidence>
<keyword evidence="2" id="KW-1003">Cell membrane</keyword>
<name>A0A511QBE6_9VIBR</name>
<accession>A0A511QBE6</accession>
<dbReference type="PANTHER" id="PTHR30294">
    <property type="entry name" value="MEMBRANE COMPONENT OF ABC TRANSPORTER YHHJ-RELATED"/>
    <property type="match status" value="1"/>
</dbReference>
<dbReference type="Proteomes" id="UP000321922">
    <property type="component" value="Unassembled WGS sequence"/>
</dbReference>
<evidence type="ECO:0000256" key="6">
    <source>
        <dbReference type="SAM" id="Phobius"/>
    </source>
</evidence>
<comment type="subcellular location">
    <subcellularLocation>
        <location evidence="1">Cell membrane</location>
        <topology evidence="1">Multi-pass membrane protein</topology>
    </subcellularLocation>
</comment>
<keyword evidence="5 6" id="KW-0472">Membrane</keyword>
<gene>
    <name evidence="8" type="ORF">VSA01S_06580</name>
</gene>
<dbReference type="AlphaFoldDB" id="A0A511QBE6"/>
<keyword evidence="9" id="KW-1185">Reference proteome</keyword>
<dbReference type="Gene3D" id="3.40.1710.10">
    <property type="entry name" value="abc type-2 transporter like domain"/>
    <property type="match status" value="1"/>
</dbReference>
<dbReference type="EMBL" id="BJXJ01000004">
    <property type="protein sequence ID" value="GEM74546.1"/>
    <property type="molecule type" value="Genomic_DNA"/>
</dbReference>
<reference evidence="8 9" key="1">
    <citation type="submission" date="2019-07" db="EMBL/GenBank/DDBJ databases">
        <title>Whole genome shotgun sequence of Vibrio sagamiensis NBRC 104589.</title>
        <authorList>
            <person name="Hosoyama A."/>
            <person name="Uohara A."/>
            <person name="Ohji S."/>
            <person name="Ichikawa N."/>
        </authorList>
    </citation>
    <scope>NUCLEOTIDE SEQUENCE [LARGE SCALE GENOMIC DNA]</scope>
    <source>
        <strain evidence="8 9">NBRC 104589</strain>
    </source>
</reference>
<feature type="transmembrane region" description="Helical" evidence="6">
    <location>
        <begin position="353"/>
        <end position="371"/>
    </location>
</feature>
<evidence type="ECO:0000256" key="1">
    <source>
        <dbReference type="ARBA" id="ARBA00004651"/>
    </source>
</evidence>
<evidence type="ECO:0000256" key="5">
    <source>
        <dbReference type="ARBA" id="ARBA00023136"/>
    </source>
</evidence>
<dbReference type="OrthoDB" id="9811522at2"/>
<comment type="caution">
    <text evidence="8">The sequence shown here is derived from an EMBL/GenBank/DDBJ whole genome shotgun (WGS) entry which is preliminary data.</text>
</comment>
<feature type="transmembrane region" description="Helical" evidence="6">
    <location>
        <begin position="228"/>
        <end position="247"/>
    </location>
</feature>
<evidence type="ECO:0000259" key="7">
    <source>
        <dbReference type="Pfam" id="PF12698"/>
    </source>
</evidence>
<feature type="transmembrane region" description="Helical" evidence="6">
    <location>
        <begin position="292"/>
        <end position="312"/>
    </location>
</feature>
<feature type="transmembrane region" description="Helical" evidence="6">
    <location>
        <begin position="14"/>
        <end position="34"/>
    </location>
</feature>
<keyword evidence="4 6" id="KW-1133">Transmembrane helix</keyword>
<evidence type="ECO:0000313" key="9">
    <source>
        <dbReference type="Proteomes" id="UP000321922"/>
    </source>
</evidence>
<evidence type="ECO:0000313" key="8">
    <source>
        <dbReference type="EMBL" id="GEM74546.1"/>
    </source>
</evidence>
<sequence>MTFWHVLKTELSEILTNPVVVLTVFGGVIFYSFLYPLPYMHETPREQPIAVINLDNSQISLTLERMVDATPQVNVVMRLPSIADAKKALTDKQIAGFLVIPEHFHKDLLLGQSPTLAFAADASYFLVYGTIVEGISRVSATLGAQVKVNKMLIDGTPLDMASQNYSAFKLNIKPTFNPTMGYIEYVVPAVFILILQQTLVMAIGLQTGTNRSLSGQEQPTSTNLRARLCARVIIFTAFYYVLSAYYFGFSFEFLNVNHLAHMSTLLTLLLPFLLSCCFLGLWLGYLVPRRELVSIVVLVSSMPLVFLAGFVWPVETIPTPLLWVADLSPSTWAIKGFLALNQMGATWQQVAQYWSALWGLTIFWGVFAYLITKRKDRCQFTTKTP</sequence>
<dbReference type="InterPro" id="IPR013525">
    <property type="entry name" value="ABC2_TM"/>
</dbReference>
<proteinExistence type="predicted"/>
<keyword evidence="3 6" id="KW-0812">Transmembrane</keyword>
<feature type="domain" description="ABC-2 type transporter transmembrane" evidence="7">
    <location>
        <begin position="21"/>
        <end position="370"/>
    </location>
</feature>
<protein>
    <submittedName>
        <fullName evidence="8">ABC transporter</fullName>
    </submittedName>
</protein>
<dbReference type="PANTHER" id="PTHR30294:SF46">
    <property type="entry name" value="ABC TRANSPORTER PERMEASE"/>
    <property type="match status" value="1"/>
</dbReference>
<organism evidence="8 9">
    <name type="scientific">Vibrio sagamiensis NBRC 104589</name>
    <dbReference type="NCBI Taxonomy" id="1219064"/>
    <lineage>
        <taxon>Bacteria</taxon>
        <taxon>Pseudomonadati</taxon>
        <taxon>Pseudomonadota</taxon>
        <taxon>Gammaproteobacteria</taxon>
        <taxon>Vibrionales</taxon>
        <taxon>Vibrionaceae</taxon>
        <taxon>Vibrio</taxon>
    </lineage>
</organism>
<evidence type="ECO:0000256" key="2">
    <source>
        <dbReference type="ARBA" id="ARBA00022475"/>
    </source>
</evidence>
<dbReference type="RefSeq" id="WP_039981144.1">
    <property type="nucleotide sequence ID" value="NZ_BAOJ01000054.1"/>
</dbReference>
<dbReference type="GO" id="GO:0005886">
    <property type="term" value="C:plasma membrane"/>
    <property type="evidence" value="ECO:0007669"/>
    <property type="project" value="UniProtKB-SubCell"/>
</dbReference>
<dbReference type="GO" id="GO:0140359">
    <property type="term" value="F:ABC-type transporter activity"/>
    <property type="evidence" value="ECO:0007669"/>
    <property type="project" value="InterPro"/>
</dbReference>
<dbReference type="InterPro" id="IPR051449">
    <property type="entry name" value="ABC-2_transporter_component"/>
</dbReference>
<feature type="transmembrane region" description="Helical" evidence="6">
    <location>
        <begin position="259"/>
        <end position="285"/>
    </location>
</feature>
<evidence type="ECO:0000256" key="3">
    <source>
        <dbReference type="ARBA" id="ARBA00022692"/>
    </source>
</evidence>